<accession>A0A4R3JZA3</accession>
<evidence type="ECO:0000256" key="1">
    <source>
        <dbReference type="SAM" id="MobiDB-lite"/>
    </source>
</evidence>
<dbReference type="RefSeq" id="WP_207670430.1">
    <property type="nucleotide sequence ID" value="NZ_SLZZ01000041.1"/>
</dbReference>
<reference evidence="2 3" key="1">
    <citation type="submission" date="2019-03" db="EMBL/GenBank/DDBJ databases">
        <title>Genomic Encyclopedia of Type Strains, Phase IV (KMG-IV): sequencing the most valuable type-strain genomes for metagenomic binning, comparative biology and taxonomic classification.</title>
        <authorList>
            <person name="Goeker M."/>
        </authorList>
    </citation>
    <scope>NUCLEOTIDE SEQUENCE [LARGE SCALE GENOMIC DNA]</scope>
    <source>
        <strain evidence="2 3">DSM 29489</strain>
    </source>
</reference>
<comment type="caution">
    <text evidence="2">The sequence shown here is derived from an EMBL/GenBank/DDBJ whole genome shotgun (WGS) entry which is preliminary data.</text>
</comment>
<evidence type="ECO:0000313" key="3">
    <source>
        <dbReference type="Proteomes" id="UP000295726"/>
    </source>
</evidence>
<evidence type="ECO:0000313" key="2">
    <source>
        <dbReference type="EMBL" id="TCS74254.1"/>
    </source>
</evidence>
<name>A0A4R3JZA3_9FIRM</name>
<sequence length="194" mass="22337">MEKKPPRPMIPFDELVNPPMLQMLKLFLPYTPASNQKFLGIFVKFLEFKETVSFFQGSDYDLQAQGWNENQPSSPMEILMELKPYLPPREAEMLETLLNMMNMMEMFRTFSDNPEAESSNDLDPMNMAMGMLTPEQQDMFQMYSSMFSNEGDSNKTVLKEGDDVNERMDEQSGDEESGPRQASADSDGSFTDRR</sequence>
<proteinExistence type="predicted"/>
<organism evidence="2 3">
    <name type="scientific">Muricomes intestini</name>
    <dbReference type="NCBI Taxonomy" id="1796634"/>
    <lineage>
        <taxon>Bacteria</taxon>
        <taxon>Bacillati</taxon>
        <taxon>Bacillota</taxon>
        <taxon>Clostridia</taxon>
        <taxon>Lachnospirales</taxon>
        <taxon>Lachnospiraceae</taxon>
        <taxon>Muricomes</taxon>
    </lineage>
</organism>
<feature type="compositionally biased region" description="Polar residues" evidence="1">
    <location>
        <begin position="183"/>
        <end position="194"/>
    </location>
</feature>
<dbReference type="EMBL" id="SLZZ01000041">
    <property type="protein sequence ID" value="TCS74254.1"/>
    <property type="molecule type" value="Genomic_DNA"/>
</dbReference>
<feature type="region of interest" description="Disordered" evidence="1">
    <location>
        <begin position="149"/>
        <end position="194"/>
    </location>
</feature>
<feature type="compositionally biased region" description="Basic and acidic residues" evidence="1">
    <location>
        <begin position="157"/>
        <end position="170"/>
    </location>
</feature>
<protein>
    <submittedName>
        <fullName evidence="2">Uncharacterized protein</fullName>
    </submittedName>
</protein>
<keyword evidence="3" id="KW-1185">Reference proteome</keyword>
<dbReference type="Proteomes" id="UP000295726">
    <property type="component" value="Unassembled WGS sequence"/>
</dbReference>
<gene>
    <name evidence="2" type="ORF">EDD59_14117</name>
</gene>
<dbReference type="AlphaFoldDB" id="A0A4R3JZA3"/>